<proteinExistence type="predicted"/>
<dbReference type="AlphaFoldDB" id="A0A839RT31"/>
<dbReference type="InterPro" id="IPR014710">
    <property type="entry name" value="RmlC-like_jellyroll"/>
</dbReference>
<protein>
    <submittedName>
        <fullName evidence="2">5-deoxy-glucuronate isomerase</fullName>
        <ecNumber evidence="2">5.3.1.30</ecNumber>
    </submittedName>
</protein>
<reference evidence="2 3" key="1">
    <citation type="submission" date="2020-08" db="EMBL/GenBank/DDBJ databases">
        <title>Sequencing the genomes of 1000 actinobacteria strains.</title>
        <authorList>
            <person name="Klenk H.-P."/>
        </authorList>
    </citation>
    <scope>NUCLEOTIDE SEQUENCE [LARGE SCALE GENOMIC DNA]</scope>
    <source>
        <strain evidence="2 3">DSM 45258</strain>
    </source>
</reference>
<accession>A0A839RT31</accession>
<organism evidence="2 3">
    <name type="scientific">Hoyosella altamirensis</name>
    <dbReference type="NCBI Taxonomy" id="616997"/>
    <lineage>
        <taxon>Bacteria</taxon>
        <taxon>Bacillati</taxon>
        <taxon>Actinomycetota</taxon>
        <taxon>Actinomycetes</taxon>
        <taxon>Mycobacteriales</taxon>
        <taxon>Hoyosellaceae</taxon>
        <taxon>Hoyosella</taxon>
    </lineage>
</organism>
<dbReference type="Gene3D" id="2.60.120.10">
    <property type="entry name" value="Jelly Rolls"/>
    <property type="match status" value="2"/>
</dbReference>
<dbReference type="EC" id="5.3.1.30" evidence="2"/>
<evidence type="ECO:0000256" key="1">
    <source>
        <dbReference type="ARBA" id="ARBA00023235"/>
    </source>
</evidence>
<dbReference type="SUPFAM" id="SSF51182">
    <property type="entry name" value="RmlC-like cupins"/>
    <property type="match status" value="1"/>
</dbReference>
<dbReference type="GO" id="GO:0008880">
    <property type="term" value="F:glucuronate isomerase activity"/>
    <property type="evidence" value="ECO:0007669"/>
    <property type="project" value="InterPro"/>
</dbReference>
<dbReference type="PIRSF" id="PIRSF036628">
    <property type="entry name" value="IolB"/>
    <property type="match status" value="1"/>
</dbReference>
<sequence>MLGTLKRSDYYLPNGASARGPFALQVTPESAGWTESSLRIASLEPGQRLTLETRNDEYIVIPLAGSATVANGAGTYTLKGRKSVFTGPSDFVYVGRDSKFTLSTETGGRIALCGARAKNKLPMRYVAAEDVAVELRGAGNCSREVRNFGTADAFEADSLIACEVVTPGGNWSSYPSHKHDEETEVESSLEEIYYFEISAADPGDGSFTGAVDTSGQGFGYQRVYGTKERPIEVLEEVRTGDAVLIPHGYHGPSVAAPGHHMYYLNVMAGPGEVRAWKITDDPQHTWIRGTWDNQTVDPRLPFRPNSGE</sequence>
<dbReference type="EMBL" id="JACHWS010000004">
    <property type="protein sequence ID" value="MBB3039730.1"/>
    <property type="molecule type" value="Genomic_DNA"/>
</dbReference>
<dbReference type="InterPro" id="IPR024203">
    <property type="entry name" value="Deoxy-glucuronate_isom_IolB"/>
</dbReference>
<evidence type="ECO:0000313" key="3">
    <source>
        <dbReference type="Proteomes" id="UP000567922"/>
    </source>
</evidence>
<dbReference type="OrthoDB" id="9799936at2"/>
<dbReference type="RefSeq" id="WP_064438279.1">
    <property type="nucleotide sequence ID" value="NZ_BDDI01000001.1"/>
</dbReference>
<keyword evidence="1 2" id="KW-0413">Isomerase</keyword>
<dbReference type="Proteomes" id="UP000567922">
    <property type="component" value="Unassembled WGS sequence"/>
</dbReference>
<dbReference type="InterPro" id="IPR021120">
    <property type="entry name" value="KduI/IolB_isomerase"/>
</dbReference>
<dbReference type="Pfam" id="PF04962">
    <property type="entry name" value="KduI"/>
    <property type="match status" value="1"/>
</dbReference>
<comment type="caution">
    <text evidence="2">The sequence shown here is derived from an EMBL/GenBank/DDBJ whole genome shotgun (WGS) entry which is preliminary data.</text>
</comment>
<dbReference type="PANTHER" id="PTHR39193">
    <property type="entry name" value="5-DEOXY-GLUCURONATE ISOMERASE"/>
    <property type="match status" value="1"/>
</dbReference>
<keyword evidence="3" id="KW-1185">Reference proteome</keyword>
<name>A0A839RT31_9ACTN</name>
<dbReference type="GO" id="GO:0102482">
    <property type="term" value="F:5-deoxy-D-glucuronate isomerase activity"/>
    <property type="evidence" value="ECO:0007669"/>
    <property type="project" value="UniProtKB-EC"/>
</dbReference>
<dbReference type="PANTHER" id="PTHR39193:SF1">
    <property type="entry name" value="5-DEOXY-GLUCURONATE ISOMERASE"/>
    <property type="match status" value="1"/>
</dbReference>
<evidence type="ECO:0000313" key="2">
    <source>
        <dbReference type="EMBL" id="MBB3039730.1"/>
    </source>
</evidence>
<dbReference type="GO" id="GO:0019310">
    <property type="term" value="P:inositol catabolic process"/>
    <property type="evidence" value="ECO:0007669"/>
    <property type="project" value="InterPro"/>
</dbReference>
<dbReference type="InterPro" id="IPR011051">
    <property type="entry name" value="RmlC_Cupin_sf"/>
</dbReference>
<gene>
    <name evidence="2" type="ORF">FHU29_004218</name>
</gene>
<dbReference type="NCBIfam" id="TIGR04378">
    <property type="entry name" value="myo_inos_iolB"/>
    <property type="match status" value="1"/>
</dbReference>